<evidence type="ECO:0000313" key="2">
    <source>
        <dbReference type="Proteomes" id="UP000790347"/>
    </source>
</evidence>
<evidence type="ECO:0000313" key="1">
    <source>
        <dbReference type="EMBL" id="KAH9528542.1"/>
    </source>
</evidence>
<accession>A0A922ID64</accession>
<reference evidence="1" key="1">
    <citation type="submission" date="2013-05" db="EMBL/GenBank/DDBJ databases">
        <authorList>
            <person name="Yim A.K.Y."/>
            <person name="Chan T.F."/>
            <person name="Ji K.M."/>
            <person name="Liu X.Y."/>
            <person name="Zhou J.W."/>
            <person name="Li R.Q."/>
            <person name="Yang K.Y."/>
            <person name="Li J."/>
            <person name="Li M."/>
            <person name="Law P.T.W."/>
            <person name="Wu Y.L."/>
            <person name="Cai Z.L."/>
            <person name="Qin H."/>
            <person name="Bao Y."/>
            <person name="Leung R.K.K."/>
            <person name="Ng P.K.S."/>
            <person name="Zou J."/>
            <person name="Zhong X.J."/>
            <person name="Ran P.X."/>
            <person name="Zhong N.S."/>
            <person name="Liu Z.G."/>
            <person name="Tsui S.K.W."/>
        </authorList>
    </citation>
    <scope>NUCLEOTIDE SEQUENCE</scope>
    <source>
        <strain evidence="1">Derf</strain>
        <tissue evidence="1">Whole organism</tissue>
    </source>
</reference>
<dbReference type="EMBL" id="ASGP02000001">
    <property type="protein sequence ID" value="KAH9528542.1"/>
    <property type="molecule type" value="Genomic_DNA"/>
</dbReference>
<gene>
    <name evidence="1" type="ORF">DERF_002481</name>
</gene>
<dbReference type="Proteomes" id="UP000790347">
    <property type="component" value="Unassembled WGS sequence"/>
</dbReference>
<name>A0A922ID64_DERFA</name>
<keyword evidence="2" id="KW-1185">Reference proteome</keyword>
<proteinExistence type="predicted"/>
<sequence>MDQRLLATARFNRVGDESRRFPSARSDKNKLDDFRRKLLNENGFPLLVVLIIDAYQIDYCHYGDNGGGGCGCINDDGDVSTLSIIILIKQTSECFNTYDGPGFNIIGHVPCISVCMPINATPYLKMKCLQHVPAPLLSSTNPPTSSSISTTEFSRLFIN</sequence>
<reference evidence="1" key="2">
    <citation type="journal article" date="2022" name="Res Sq">
        <title>Comparative Genomics Reveals Insights into the Divergent Evolution of Astigmatic Mites and Household Pest Adaptations.</title>
        <authorList>
            <person name="Xiong Q."/>
            <person name="Wan A.T.-Y."/>
            <person name="Liu X.-Y."/>
            <person name="Fung C.S.-H."/>
            <person name="Xiao X."/>
            <person name="Malainual N."/>
            <person name="Hou J."/>
            <person name="Wang L."/>
            <person name="Wang M."/>
            <person name="Yang K."/>
            <person name="Cui Y."/>
            <person name="Leung E."/>
            <person name="Nong W."/>
            <person name="Shin S.-K."/>
            <person name="Au S."/>
            <person name="Jeong K.Y."/>
            <person name="Chew F.T."/>
            <person name="Hui J."/>
            <person name="Leung T.F."/>
            <person name="Tungtrongchitr A."/>
            <person name="Zhong N."/>
            <person name="Liu Z."/>
            <person name="Tsui S."/>
        </authorList>
    </citation>
    <scope>NUCLEOTIDE SEQUENCE</scope>
    <source>
        <strain evidence="1">Derf</strain>
        <tissue evidence="1">Whole organism</tissue>
    </source>
</reference>
<comment type="caution">
    <text evidence="1">The sequence shown here is derived from an EMBL/GenBank/DDBJ whole genome shotgun (WGS) entry which is preliminary data.</text>
</comment>
<organism evidence="1 2">
    <name type="scientific">Dermatophagoides farinae</name>
    <name type="common">American house dust mite</name>
    <dbReference type="NCBI Taxonomy" id="6954"/>
    <lineage>
        <taxon>Eukaryota</taxon>
        <taxon>Metazoa</taxon>
        <taxon>Ecdysozoa</taxon>
        <taxon>Arthropoda</taxon>
        <taxon>Chelicerata</taxon>
        <taxon>Arachnida</taxon>
        <taxon>Acari</taxon>
        <taxon>Acariformes</taxon>
        <taxon>Sarcoptiformes</taxon>
        <taxon>Astigmata</taxon>
        <taxon>Psoroptidia</taxon>
        <taxon>Analgoidea</taxon>
        <taxon>Pyroglyphidae</taxon>
        <taxon>Dermatophagoidinae</taxon>
        <taxon>Dermatophagoides</taxon>
    </lineage>
</organism>
<dbReference type="AlphaFoldDB" id="A0A922ID64"/>
<protein>
    <submittedName>
        <fullName evidence="1">Uncharacterized protein</fullName>
    </submittedName>
</protein>